<feature type="region of interest" description="Disordered" evidence="1">
    <location>
        <begin position="1"/>
        <end position="31"/>
    </location>
</feature>
<name>A0A914WR87_9BILA</name>
<evidence type="ECO:0000313" key="3">
    <source>
        <dbReference type="WBParaSite" id="PSAMB.scaffold50size93760.g1108.t1"/>
    </source>
</evidence>
<reference evidence="3" key="1">
    <citation type="submission" date="2022-11" db="UniProtKB">
        <authorList>
            <consortium name="WormBaseParasite"/>
        </authorList>
    </citation>
    <scope>IDENTIFICATION</scope>
</reference>
<proteinExistence type="predicted"/>
<dbReference type="AlphaFoldDB" id="A0A914WR87"/>
<protein>
    <submittedName>
        <fullName evidence="3">Uncharacterized protein</fullName>
    </submittedName>
</protein>
<evidence type="ECO:0000256" key="1">
    <source>
        <dbReference type="SAM" id="MobiDB-lite"/>
    </source>
</evidence>
<sequence>MRPPGAGAGRIRRVNYGNKARATTAEAPQLRRWSNKAAERLLSHLCERAKIMAVAGVGTPDRRSHVGHVEETRDNRERARRERTIAALNARGHA</sequence>
<organism evidence="2 3">
    <name type="scientific">Plectus sambesii</name>
    <dbReference type="NCBI Taxonomy" id="2011161"/>
    <lineage>
        <taxon>Eukaryota</taxon>
        <taxon>Metazoa</taxon>
        <taxon>Ecdysozoa</taxon>
        <taxon>Nematoda</taxon>
        <taxon>Chromadorea</taxon>
        <taxon>Plectida</taxon>
        <taxon>Plectina</taxon>
        <taxon>Plectoidea</taxon>
        <taxon>Plectidae</taxon>
        <taxon>Plectus</taxon>
    </lineage>
</organism>
<keyword evidence="2" id="KW-1185">Reference proteome</keyword>
<evidence type="ECO:0000313" key="2">
    <source>
        <dbReference type="Proteomes" id="UP000887566"/>
    </source>
</evidence>
<feature type="compositionally biased region" description="Basic and acidic residues" evidence="1">
    <location>
        <begin position="60"/>
        <end position="81"/>
    </location>
</feature>
<feature type="region of interest" description="Disordered" evidence="1">
    <location>
        <begin position="59"/>
        <end position="81"/>
    </location>
</feature>
<accession>A0A914WR87</accession>
<dbReference type="Proteomes" id="UP000887566">
    <property type="component" value="Unplaced"/>
</dbReference>
<dbReference type="WBParaSite" id="PSAMB.scaffold50size93760.g1108.t1">
    <property type="protein sequence ID" value="PSAMB.scaffold50size93760.g1108.t1"/>
    <property type="gene ID" value="PSAMB.scaffold50size93760.g1108"/>
</dbReference>